<evidence type="ECO:0000256" key="7">
    <source>
        <dbReference type="ARBA" id="ARBA00022853"/>
    </source>
</evidence>
<keyword evidence="20" id="KW-1185">Reference proteome</keyword>
<dbReference type="PROSITE" id="PS01359">
    <property type="entry name" value="ZF_PHD_1"/>
    <property type="match status" value="1"/>
</dbReference>
<dbReference type="SMART" id="SM00249">
    <property type="entry name" value="PHD"/>
    <property type="match status" value="3"/>
</dbReference>
<dbReference type="GO" id="GO:0032259">
    <property type="term" value="P:methylation"/>
    <property type="evidence" value="ECO:0007669"/>
    <property type="project" value="UniProtKB-KW"/>
</dbReference>
<dbReference type="InterPro" id="IPR041956">
    <property type="entry name" value="ATX1/2_ePHD"/>
</dbReference>
<dbReference type="InterPro" id="IPR011124">
    <property type="entry name" value="Znf_CW"/>
</dbReference>
<keyword evidence="8 10" id="KW-0539">Nucleus</keyword>
<dbReference type="Gene3D" id="2.170.270.10">
    <property type="entry name" value="SET domain"/>
    <property type="match status" value="1"/>
</dbReference>
<dbReference type="OrthoDB" id="496514at2759"/>
<dbReference type="SUPFAM" id="SSF57903">
    <property type="entry name" value="FYVE/PHD zinc finger"/>
    <property type="match status" value="2"/>
</dbReference>
<evidence type="ECO:0000259" key="13">
    <source>
        <dbReference type="PROSITE" id="PS50118"/>
    </source>
</evidence>
<dbReference type="GO" id="GO:0005634">
    <property type="term" value="C:nucleus"/>
    <property type="evidence" value="ECO:0007669"/>
    <property type="project" value="UniProtKB-UniRule"/>
</dbReference>
<proteinExistence type="predicted"/>
<dbReference type="SUPFAM" id="SSF47095">
    <property type="entry name" value="HMG-box"/>
    <property type="match status" value="1"/>
</dbReference>
<dbReference type="SMART" id="SM00398">
    <property type="entry name" value="HMG"/>
    <property type="match status" value="1"/>
</dbReference>
<feature type="domain" description="PHD-type" evidence="12">
    <location>
        <begin position="242"/>
        <end position="303"/>
    </location>
</feature>
<keyword evidence="7" id="KW-0156">Chromatin regulator</keyword>
<evidence type="ECO:0000256" key="8">
    <source>
        <dbReference type="ARBA" id="ARBA00023242"/>
    </source>
</evidence>
<evidence type="ECO:0000259" key="15">
    <source>
        <dbReference type="PROSITE" id="PS50864"/>
    </source>
</evidence>
<keyword evidence="10" id="KW-0238">DNA-binding</keyword>
<dbReference type="PROSITE" id="PS51050">
    <property type="entry name" value="ZF_CW"/>
    <property type="match status" value="1"/>
</dbReference>
<dbReference type="SMART" id="SM00317">
    <property type="entry name" value="SET"/>
    <property type="match status" value="1"/>
</dbReference>
<feature type="compositionally biased region" description="Basic and acidic residues" evidence="11">
    <location>
        <begin position="835"/>
        <end position="850"/>
    </location>
</feature>
<dbReference type="Proteomes" id="UP000001568">
    <property type="component" value="Chromosome 3"/>
</dbReference>
<dbReference type="SUPFAM" id="SSF63763">
    <property type="entry name" value="SAND domain-like"/>
    <property type="match status" value="1"/>
</dbReference>
<dbReference type="Gramene" id="ABO95163">
    <property type="protein sequence ID" value="ABO95163"/>
    <property type="gene ID" value="OSTLU_14486"/>
</dbReference>
<keyword evidence="3" id="KW-0949">S-adenosyl-L-methionine</keyword>
<feature type="domain" description="SET" evidence="14">
    <location>
        <begin position="1644"/>
        <end position="1760"/>
    </location>
</feature>
<dbReference type="Gene3D" id="3.30.40.10">
    <property type="entry name" value="Zinc/RING finger domain, C3HC4 (zinc finger)"/>
    <property type="match status" value="3"/>
</dbReference>
<evidence type="ECO:0000259" key="17">
    <source>
        <dbReference type="PROSITE" id="PS51050"/>
    </source>
</evidence>
<dbReference type="GO" id="GO:0003677">
    <property type="term" value="F:DNA binding"/>
    <property type="evidence" value="ECO:0007669"/>
    <property type="project" value="UniProtKB-UniRule"/>
</dbReference>
<feature type="domain" description="PHD-type" evidence="18">
    <location>
        <begin position="681"/>
        <end position="798"/>
    </location>
</feature>
<dbReference type="Gene3D" id="3.30.40.100">
    <property type="match status" value="1"/>
</dbReference>
<dbReference type="PROSITE" id="PS50118">
    <property type="entry name" value="HMG_BOX_2"/>
    <property type="match status" value="1"/>
</dbReference>
<dbReference type="Gene3D" id="3.10.390.10">
    <property type="entry name" value="SAND domain-like"/>
    <property type="match status" value="1"/>
</dbReference>
<dbReference type="InterPro" id="IPR000770">
    <property type="entry name" value="SAND_dom"/>
</dbReference>
<dbReference type="RefSeq" id="XP_001416870.1">
    <property type="nucleotide sequence ID" value="XM_001416833.1"/>
</dbReference>
<dbReference type="SUPFAM" id="SSF63748">
    <property type="entry name" value="Tudor/PWWP/MBT"/>
    <property type="match status" value="1"/>
</dbReference>
<keyword evidence="4" id="KW-0479">Metal-binding</keyword>
<evidence type="ECO:0000259" key="16">
    <source>
        <dbReference type="PROSITE" id="PS50868"/>
    </source>
</evidence>
<dbReference type="GO" id="GO:0008270">
    <property type="term" value="F:zinc ion binding"/>
    <property type="evidence" value="ECO:0007669"/>
    <property type="project" value="UniProtKB-KW"/>
</dbReference>
<feature type="region of interest" description="Disordered" evidence="11">
    <location>
        <begin position="882"/>
        <end position="1045"/>
    </location>
</feature>
<dbReference type="InterPro" id="IPR003616">
    <property type="entry name" value="Post-SET_dom"/>
</dbReference>
<dbReference type="CDD" id="cd10518">
    <property type="entry name" value="SET_SETD1-like"/>
    <property type="match status" value="1"/>
</dbReference>
<feature type="compositionally biased region" description="Acidic residues" evidence="11">
    <location>
        <begin position="962"/>
        <end position="1000"/>
    </location>
</feature>
<feature type="domain" description="CW-type" evidence="17">
    <location>
        <begin position="1337"/>
        <end position="1394"/>
    </location>
</feature>
<evidence type="ECO:0000259" key="12">
    <source>
        <dbReference type="PROSITE" id="PS50016"/>
    </source>
</evidence>
<accession>A4RTZ1</accession>
<feature type="compositionally biased region" description="Acidic residues" evidence="11">
    <location>
        <begin position="856"/>
        <end position="866"/>
    </location>
</feature>
<dbReference type="Pfam" id="PF00856">
    <property type="entry name" value="SET"/>
    <property type="match status" value="1"/>
</dbReference>
<dbReference type="InterPro" id="IPR050701">
    <property type="entry name" value="Histone_Mod_Regulator"/>
</dbReference>
<dbReference type="PROSITE" id="PS50280">
    <property type="entry name" value="SET"/>
    <property type="match status" value="1"/>
</dbReference>
<dbReference type="InterPro" id="IPR000313">
    <property type="entry name" value="PWWP_dom"/>
</dbReference>
<feature type="domain" description="SAND" evidence="15">
    <location>
        <begin position="544"/>
        <end position="596"/>
    </location>
</feature>
<evidence type="ECO:0000259" key="18">
    <source>
        <dbReference type="PROSITE" id="PS51805"/>
    </source>
</evidence>
<evidence type="ECO:0000259" key="14">
    <source>
        <dbReference type="PROSITE" id="PS50280"/>
    </source>
</evidence>
<dbReference type="Pfam" id="PF00505">
    <property type="entry name" value="HMG_box"/>
    <property type="match status" value="1"/>
</dbReference>
<evidence type="ECO:0000256" key="5">
    <source>
        <dbReference type="ARBA" id="ARBA00022771"/>
    </source>
</evidence>
<dbReference type="KEGG" id="olu:OSTLU_14486"/>
<dbReference type="Pfam" id="PF13832">
    <property type="entry name" value="zf-HC5HC2H_2"/>
    <property type="match status" value="1"/>
</dbReference>
<evidence type="ECO:0000256" key="9">
    <source>
        <dbReference type="PROSITE-ProRule" id="PRU00146"/>
    </source>
</evidence>
<dbReference type="SMART" id="SM00508">
    <property type="entry name" value="PostSET"/>
    <property type="match status" value="1"/>
</dbReference>
<evidence type="ECO:0000256" key="10">
    <source>
        <dbReference type="PROSITE-ProRule" id="PRU00267"/>
    </source>
</evidence>
<dbReference type="InterPro" id="IPR019787">
    <property type="entry name" value="Znf_PHD-finger"/>
</dbReference>
<evidence type="ECO:0000256" key="6">
    <source>
        <dbReference type="ARBA" id="ARBA00022833"/>
    </source>
</evidence>
<feature type="compositionally biased region" description="Basic and acidic residues" evidence="11">
    <location>
        <begin position="482"/>
        <end position="497"/>
    </location>
</feature>
<dbReference type="PROSITE" id="PS51805">
    <property type="entry name" value="EPHD"/>
    <property type="match status" value="1"/>
</dbReference>
<dbReference type="Pfam" id="PF00855">
    <property type="entry name" value="PWWP"/>
    <property type="match status" value="1"/>
</dbReference>
<dbReference type="GO" id="GO:0006357">
    <property type="term" value="P:regulation of transcription by RNA polymerase II"/>
    <property type="evidence" value="ECO:0007669"/>
    <property type="project" value="TreeGrafter"/>
</dbReference>
<dbReference type="CDD" id="cd15662">
    <property type="entry name" value="ePHD_ATX1_2_like"/>
    <property type="match status" value="1"/>
</dbReference>
<dbReference type="PANTHER" id="PTHR13793:SF107">
    <property type="entry name" value="BROMODOMAIN-CONTAINING PROTEIN HOMOLOG"/>
    <property type="match status" value="1"/>
</dbReference>
<dbReference type="PROSITE" id="PS50868">
    <property type="entry name" value="POST_SET"/>
    <property type="match status" value="1"/>
</dbReference>
<dbReference type="InterPro" id="IPR001965">
    <property type="entry name" value="Znf_PHD"/>
</dbReference>
<feature type="domain" description="Post-SET" evidence="16">
    <location>
        <begin position="1766"/>
        <end position="1782"/>
    </location>
</feature>
<dbReference type="InterPro" id="IPR042011">
    <property type="entry name" value="ATX3/4/5_PHD"/>
</dbReference>
<dbReference type="GO" id="GO:0006325">
    <property type="term" value="P:chromatin organization"/>
    <property type="evidence" value="ECO:0007669"/>
    <property type="project" value="UniProtKB-KW"/>
</dbReference>
<dbReference type="HOGENOM" id="CLU_233807_0_0_1"/>
<name>A4RTZ1_OSTLU</name>
<feature type="compositionally biased region" description="Acidic residues" evidence="11">
    <location>
        <begin position="917"/>
        <end position="937"/>
    </location>
</feature>
<dbReference type="PANTHER" id="PTHR13793">
    <property type="entry name" value="PHD FINGER PROTEINS"/>
    <property type="match status" value="1"/>
</dbReference>
<dbReference type="STRING" id="436017.A4RTZ1"/>
<feature type="region of interest" description="Disordered" evidence="11">
    <location>
        <begin position="832"/>
        <end position="866"/>
    </location>
</feature>
<dbReference type="InterPro" id="IPR001214">
    <property type="entry name" value="SET_dom"/>
</dbReference>
<dbReference type="GO" id="GO:0008168">
    <property type="term" value="F:methyltransferase activity"/>
    <property type="evidence" value="ECO:0007669"/>
    <property type="project" value="UniProtKB-KW"/>
</dbReference>
<feature type="DNA-binding region" description="HMG box" evidence="10">
    <location>
        <begin position="394"/>
        <end position="464"/>
    </location>
</feature>
<dbReference type="InterPro" id="IPR019786">
    <property type="entry name" value="Zinc_finger_PHD-type_CS"/>
</dbReference>
<evidence type="ECO:0000256" key="4">
    <source>
        <dbReference type="ARBA" id="ARBA00022723"/>
    </source>
</evidence>
<feature type="domain" description="HMG box" evidence="13">
    <location>
        <begin position="394"/>
        <end position="464"/>
    </location>
</feature>
<feature type="domain" description="PHD-type" evidence="12">
    <location>
        <begin position="622"/>
        <end position="674"/>
    </location>
</feature>
<sequence length="1782" mass="198866">MPSTSTARTDGDDGDDGRATRARPTRGATDDADDSPAPLASYVAGDVVFARGVGARGREPMWPGVIVDVGRAPEAVRRDFAAACCCVMFYGPSGTRGRERDYCWAPAEGLMAWARGVRRGLDAQRVAKRMRPRAFEEACEEAREAAAADEDDVGATESEGRADDRGGDGKGLDGDDGSREGEREDEVGVLGLQDSFGLPCSAPAERLATRRCASCGVTDDESLRSKNSNGLCALCRKLHKEGQFCPVCDRVWHWSAGDAMVGCDRCEMWIHRECDAVAAEVLDREQNGEDEDIPYACPVCRSKTPEQIAAEARLAEQARVEAERKAQIRERKRLEKLLSKPRVGRPSKEMKEAKMLLRRMPTLDKLLKGSSSASVRAGTMKSPHAVSKKQNTVPKRPKSSWQLFAADFFQQYKDENGEDNIDFAAVYREQGAAWREIDASERERYEELARDEAERFREMITEMFESGELDDQQRKRYDKILNPDAHAARVKTERNPDASKASRRSKAGDISKLRDGNELPETLAVICNGVAADYYTRLNQVMCQCSDCAGTNKYMTPTEFEKHAGMGQAKKWKASLRMIEPAKMPIGRFLDGNDFNARRDQHTEDDENASLDYEIVQVSWSVDRCAVCDDERDFDFDQLITCEACAVTVHQSCYGVPDIPDDTVGWLCRSCEHTGGAVSETPLCCLCPVAGGALKPTTIPSLWAHSACCQWIPETTVLDIERMEPIDNIANIQKERWSLLCTVCKQRMGAKIQCCHPGCYIAYHPLCARATGLYMDANDDGDDDESPLQLLSYCHRHCRVDVERAQIYAGTEGLKIGQEGRLLECGANKERKRTKAEMRAETEERERREASATLADEPELSSDSETDFMNCAKFRRYEQLGHPRTEADIKDENEENPDAPGSGTKKYRVRKRVLHADDEDENDDDDDDEDDDDDDDMTERADTDMVHTKDDVIAHQRVDTMETTEDLLQDDDDDDDAELSTDLDVEYDADPTDDDDDDNAEGGKTDAEDAVEDADAKLDPSTTFPESKRRKTVSERSESSPQSATLALQAKLPEAKYPALPGGLPVPEGNVPRPDIPEVNIYCKTFRGIFRPADTLIKCLCGRCRREAEATNSDATTLWEANRWEQHAGMKHTKKWKTSIRVVVDDNGGEQAFGDWLTDHNIVVLANTGKTAKVASMSAKPKAQRPKASRTHALLGLGLGTFEDDKLEDKSGEETRARALVGRRVQIDTGTILAPDWKDGTMIDVTITRTGIRYKVIFDDGTDLMISFTRDAQNLKFVDGEAPDLSFLPEAAKLSSGKNTQLETQLAIANAQFTSAKRPSNPADRAKIAELGRPKKPREKEAWVQCENPSCGKWRRVPQSFAEKLSADDADMWTCQKNPEAAFSVCSVPQEFEDDEIDRRIALGDNAPYMEGSDDEESEDEDAVRTHVPDDLPAMVSVVCKGVSGTYHVQTRRIECLCRACVDSDQGPVYHERSRFEAHIGVKGPKKWSHHIRVVLNNRTVMSLGKWLEVWGCEIRREKTVDLSAKSLGHQRNLSRKQLEEIQANVYKRLGLNKNDKNAKVTGPPPKTGKRLYVGLTPYIVRGSRGAFKRELIASKKYTPEEFAAVQAERKARGVNGASDDKVVEQHGLTMREKLEQMTASYSDRLTFAKSNIHGWGLVAKVFHKAGSIVTQFKGETCRSTVADLRETFYEDNGVDCYLLKQDDDTVVDCTFQGNFARFTNHSCNPNMYSKIVKVDDANHIIFFARTDVRPGEELTYNYRFESEDGKVPCYCGADNCRGYLC</sequence>
<dbReference type="CDD" id="cd00084">
    <property type="entry name" value="HMG-box_SF"/>
    <property type="match status" value="1"/>
</dbReference>
<gene>
    <name evidence="19" type="primary">SDG3501</name>
    <name evidence="19" type="ORF">OSTLU_14486</name>
</gene>
<feature type="region of interest" description="Disordered" evidence="11">
    <location>
        <begin position="144"/>
        <end position="185"/>
    </location>
</feature>
<dbReference type="PROSITE" id="PS50016">
    <property type="entry name" value="ZF_PHD_2"/>
    <property type="match status" value="2"/>
</dbReference>
<dbReference type="CDD" id="cd15495">
    <property type="entry name" value="PHD_ATX3_4_5_like"/>
    <property type="match status" value="1"/>
</dbReference>
<keyword evidence="1" id="KW-0489">Methyltransferase</keyword>
<evidence type="ECO:0000256" key="2">
    <source>
        <dbReference type="ARBA" id="ARBA00022679"/>
    </source>
</evidence>
<keyword evidence="5 9" id="KW-0863">Zinc-finger</keyword>
<evidence type="ECO:0000313" key="19">
    <source>
        <dbReference type="EMBL" id="ABO95163.1"/>
    </source>
</evidence>
<feature type="region of interest" description="Disordered" evidence="11">
    <location>
        <begin position="1"/>
        <end position="37"/>
    </location>
</feature>
<dbReference type="InterPro" id="IPR034732">
    <property type="entry name" value="EPHD"/>
</dbReference>
<dbReference type="Gene3D" id="2.30.30.140">
    <property type="match status" value="1"/>
</dbReference>
<dbReference type="Pfam" id="PF01342">
    <property type="entry name" value="SAND"/>
    <property type="match status" value="1"/>
</dbReference>
<dbReference type="Gene3D" id="1.10.30.10">
    <property type="entry name" value="High mobility group box domain"/>
    <property type="match status" value="1"/>
</dbReference>
<dbReference type="eggNOG" id="KOG1080">
    <property type="taxonomic scope" value="Eukaryota"/>
</dbReference>
<dbReference type="OMA" id="CHRHCRV"/>
<evidence type="ECO:0000256" key="1">
    <source>
        <dbReference type="ARBA" id="ARBA00022603"/>
    </source>
</evidence>
<keyword evidence="2" id="KW-0808">Transferase</keyword>
<dbReference type="PROSITE" id="PS50864">
    <property type="entry name" value="SAND"/>
    <property type="match status" value="1"/>
</dbReference>
<feature type="compositionally biased region" description="Basic and acidic residues" evidence="11">
    <location>
        <begin position="938"/>
        <end position="960"/>
    </location>
</feature>
<protein>
    <submittedName>
        <fullName evidence="19">Uncharacterized protein</fullName>
    </submittedName>
</protein>
<dbReference type="GeneID" id="5000753"/>
<dbReference type="SUPFAM" id="SSF82199">
    <property type="entry name" value="SET domain"/>
    <property type="match status" value="1"/>
</dbReference>
<dbReference type="CDD" id="cd15489">
    <property type="entry name" value="PHD_SF"/>
    <property type="match status" value="1"/>
</dbReference>
<dbReference type="InterPro" id="IPR011011">
    <property type="entry name" value="Znf_FYVE_PHD"/>
</dbReference>
<organism evidence="19 20">
    <name type="scientific">Ostreococcus lucimarinus (strain CCE9901)</name>
    <dbReference type="NCBI Taxonomy" id="436017"/>
    <lineage>
        <taxon>Eukaryota</taxon>
        <taxon>Viridiplantae</taxon>
        <taxon>Chlorophyta</taxon>
        <taxon>Mamiellophyceae</taxon>
        <taxon>Mamiellales</taxon>
        <taxon>Bathycoccaceae</taxon>
        <taxon>Ostreococcus</taxon>
    </lineage>
</organism>
<dbReference type="InterPro" id="IPR009071">
    <property type="entry name" value="HMG_box_dom"/>
</dbReference>
<evidence type="ECO:0000313" key="20">
    <source>
        <dbReference type="Proteomes" id="UP000001568"/>
    </source>
</evidence>
<evidence type="ECO:0000256" key="11">
    <source>
        <dbReference type="SAM" id="MobiDB-lite"/>
    </source>
</evidence>
<keyword evidence="6" id="KW-0862">Zinc</keyword>
<dbReference type="Pfam" id="PF13831">
    <property type="entry name" value="PHD_2"/>
    <property type="match status" value="1"/>
</dbReference>
<evidence type="ECO:0000256" key="3">
    <source>
        <dbReference type="ARBA" id="ARBA00022691"/>
    </source>
</evidence>
<feature type="region of interest" description="Disordered" evidence="11">
    <location>
        <begin position="371"/>
        <end position="397"/>
    </location>
</feature>
<feature type="region of interest" description="Disordered" evidence="11">
    <location>
        <begin position="482"/>
        <end position="513"/>
    </location>
</feature>
<dbReference type="InterPro" id="IPR036910">
    <property type="entry name" value="HMG_box_dom_sf"/>
</dbReference>
<reference evidence="19 20" key="1">
    <citation type="journal article" date="2007" name="Proc. Natl. Acad. Sci. U.S.A.">
        <title>The tiny eukaryote Ostreococcus provides genomic insights into the paradox of plankton speciation.</title>
        <authorList>
            <person name="Palenik B."/>
            <person name="Grimwood J."/>
            <person name="Aerts A."/>
            <person name="Rouze P."/>
            <person name="Salamov A."/>
            <person name="Putnam N."/>
            <person name="Dupont C."/>
            <person name="Jorgensen R."/>
            <person name="Derelle E."/>
            <person name="Rombauts S."/>
            <person name="Zhou K."/>
            <person name="Otillar R."/>
            <person name="Merchant S.S."/>
            <person name="Podell S."/>
            <person name="Gaasterland T."/>
            <person name="Napoli C."/>
            <person name="Gendler K."/>
            <person name="Manuell A."/>
            <person name="Tai V."/>
            <person name="Vallon O."/>
            <person name="Piganeau G."/>
            <person name="Jancek S."/>
            <person name="Heijde M."/>
            <person name="Jabbari K."/>
            <person name="Bowler C."/>
            <person name="Lohr M."/>
            <person name="Robbens S."/>
            <person name="Werner G."/>
            <person name="Dubchak I."/>
            <person name="Pazour G.J."/>
            <person name="Ren Q."/>
            <person name="Paulsen I."/>
            <person name="Delwiche C."/>
            <person name="Schmutz J."/>
            <person name="Rokhsar D."/>
            <person name="Van de Peer Y."/>
            <person name="Moreau H."/>
            <person name="Grigoriev I.V."/>
        </authorList>
    </citation>
    <scope>NUCLEOTIDE SEQUENCE [LARGE SCALE GENOMIC DNA]</scope>
    <source>
        <strain evidence="19 20">CCE9901</strain>
    </source>
</reference>
<dbReference type="EMBL" id="CP000583">
    <property type="protein sequence ID" value="ABO95163.1"/>
    <property type="molecule type" value="Genomic_DNA"/>
</dbReference>
<dbReference type="InterPro" id="IPR010919">
    <property type="entry name" value="SAND-like_dom_sf"/>
</dbReference>
<dbReference type="InterPro" id="IPR046341">
    <property type="entry name" value="SET_dom_sf"/>
</dbReference>
<dbReference type="InterPro" id="IPR013083">
    <property type="entry name" value="Znf_RING/FYVE/PHD"/>
</dbReference>
<dbReference type="Pfam" id="PF07496">
    <property type="entry name" value="zf-CW"/>
    <property type="match status" value="1"/>
</dbReference>
<feature type="compositionally biased region" description="Basic and acidic residues" evidence="11">
    <location>
        <begin position="158"/>
        <end position="182"/>
    </location>
</feature>